<comment type="caution">
    <text evidence="10">The sequence shown here is derived from an EMBL/GenBank/DDBJ whole genome shotgun (WGS) entry which is preliminary data.</text>
</comment>
<dbReference type="InterPro" id="IPR013785">
    <property type="entry name" value="Aldolase_TIM"/>
</dbReference>
<dbReference type="PROSITE" id="PS00557">
    <property type="entry name" value="FMN_HYDROXY_ACID_DH_1"/>
    <property type="match status" value="1"/>
</dbReference>
<dbReference type="PANTHER" id="PTHR10578:SF149">
    <property type="entry name" value="2-HYDROXYACID OXIDASE 2"/>
    <property type="match status" value="1"/>
</dbReference>
<dbReference type="Gene3D" id="3.20.20.70">
    <property type="entry name" value="Aldolase class I"/>
    <property type="match status" value="1"/>
</dbReference>
<dbReference type="GO" id="GO:0003973">
    <property type="term" value="F:(S)-2-hydroxy-acid oxidase activity"/>
    <property type="evidence" value="ECO:0007669"/>
    <property type="project" value="UniProtKB-EC"/>
</dbReference>
<evidence type="ECO:0000256" key="8">
    <source>
        <dbReference type="PIRSR" id="PIRSR000138-2"/>
    </source>
</evidence>
<comment type="cofactor">
    <cofactor evidence="1">
        <name>FMN</name>
        <dbReference type="ChEBI" id="CHEBI:58210"/>
    </cofactor>
</comment>
<feature type="binding site" evidence="8">
    <location>
        <position position="134"/>
    </location>
    <ligand>
        <name>glyoxylate</name>
        <dbReference type="ChEBI" id="CHEBI:36655"/>
    </ligand>
</feature>
<feature type="binding site" evidence="8">
    <location>
        <position position="248"/>
    </location>
    <ligand>
        <name>FMN</name>
        <dbReference type="ChEBI" id="CHEBI:58210"/>
    </ligand>
</feature>
<dbReference type="InterPro" id="IPR012133">
    <property type="entry name" value="Alpha-hydoxy_acid_DH_FMN"/>
</dbReference>
<dbReference type="InterPro" id="IPR008259">
    <property type="entry name" value="FMN_hydac_DH_AS"/>
</dbReference>
<feature type="domain" description="FMN hydroxy acid dehydrogenase" evidence="9">
    <location>
        <begin position="2"/>
        <end position="377"/>
    </location>
</feature>
<evidence type="ECO:0000256" key="6">
    <source>
        <dbReference type="ARBA" id="ARBA00029327"/>
    </source>
</evidence>
<dbReference type="GO" id="GO:0001561">
    <property type="term" value="P:fatty acid alpha-oxidation"/>
    <property type="evidence" value="ECO:0007669"/>
    <property type="project" value="TreeGrafter"/>
</dbReference>
<evidence type="ECO:0000313" key="11">
    <source>
        <dbReference type="Proteomes" id="UP001054945"/>
    </source>
</evidence>
<dbReference type="PIRSF" id="PIRSF000138">
    <property type="entry name" value="Al-hdrx_acd_dh"/>
    <property type="match status" value="1"/>
</dbReference>
<evidence type="ECO:0000256" key="3">
    <source>
        <dbReference type="ARBA" id="ARBA00023002"/>
    </source>
</evidence>
<dbReference type="EC" id="1.1.3.15" evidence="2"/>
<evidence type="ECO:0000256" key="5">
    <source>
        <dbReference type="ARBA" id="ARBA00029325"/>
    </source>
</evidence>
<feature type="binding site" evidence="8">
    <location>
        <position position="28"/>
    </location>
    <ligand>
        <name>glyoxylate</name>
        <dbReference type="ChEBI" id="CHEBI:36655"/>
    </ligand>
</feature>
<feature type="binding site" evidence="8">
    <location>
        <begin position="303"/>
        <end position="307"/>
    </location>
    <ligand>
        <name>FMN</name>
        <dbReference type="ChEBI" id="CHEBI:58210"/>
    </ligand>
</feature>
<proteinExistence type="inferred from homology"/>
<gene>
    <name evidence="10" type="primary">HAO1</name>
    <name evidence="10" type="ORF">CEXT_702101</name>
</gene>
<dbReference type="InterPro" id="IPR037396">
    <property type="entry name" value="FMN_HAD"/>
</dbReference>
<dbReference type="EMBL" id="BPLR01001232">
    <property type="protein sequence ID" value="GIZ00967.1"/>
    <property type="molecule type" value="Genomic_DNA"/>
</dbReference>
<comment type="catalytic activity">
    <reaction evidence="5">
        <text>a (2S)-2-hydroxycarboxylate + O2 = a 2-oxocarboxylate + H2O2</text>
        <dbReference type="Rhea" id="RHEA:16789"/>
        <dbReference type="ChEBI" id="CHEBI:15379"/>
        <dbReference type="ChEBI" id="CHEBI:16240"/>
        <dbReference type="ChEBI" id="CHEBI:35179"/>
        <dbReference type="ChEBI" id="CHEBI:58123"/>
        <dbReference type="EC" id="1.1.3.15"/>
    </reaction>
    <physiologicalReaction direction="left-to-right" evidence="5">
        <dbReference type="Rhea" id="RHEA:16790"/>
    </physiologicalReaction>
</comment>
<evidence type="ECO:0000256" key="4">
    <source>
        <dbReference type="ARBA" id="ARBA00024042"/>
    </source>
</evidence>
<keyword evidence="8" id="KW-0285">Flavoprotein</keyword>
<dbReference type="SUPFAM" id="SSF51395">
    <property type="entry name" value="FMN-linked oxidoreductases"/>
    <property type="match status" value="1"/>
</dbReference>
<evidence type="ECO:0000256" key="7">
    <source>
        <dbReference type="PIRSR" id="PIRSR000138-1"/>
    </source>
</evidence>
<keyword evidence="3" id="KW-0560">Oxidoreductase</keyword>
<dbReference type="Pfam" id="PF01070">
    <property type="entry name" value="FMN_dh"/>
    <property type="match status" value="1"/>
</dbReference>
<sequence>MPKNCEFIVVEDFEKYALHNLPKSVADYYKSGADEEQTLKENIEAFKRYRLKPRFLRDVSERSLSTSILGHTVSFPVCIAPSAMHRMAHPDGEIATVKGAAAEGVAMVLSTLSTTSLEDVAKASPESIRWFQLYIYSDREVTKKLVSRAEDAGYLALVLTVDAPVFGHRLADSRNKFTLPPHLKITLHHPASKVIMSIPEIGTANPQAGKSDNGSDLNKYVNELFDPSISWKDVHWLKQLTTLPIILKGILTAEDAVLATQNGAAGIIVSNHGARQLDGVPSTIEALPEIVKAVNGRCEVYLDGGIRKGTDVLKALALGAKAVFIGRPILWGLAYDGEAGVKKVLQILKTEFDTAMALSGCTSLHDIKPSLLVRQESYSKL</sequence>
<feature type="binding site" evidence="8">
    <location>
        <position position="110"/>
    </location>
    <ligand>
        <name>FMN</name>
        <dbReference type="ChEBI" id="CHEBI:58210"/>
    </ligand>
</feature>
<feature type="active site" description="Proton acceptor" evidence="7">
    <location>
        <position position="272"/>
    </location>
</feature>
<keyword evidence="11" id="KW-1185">Reference proteome</keyword>
<dbReference type="AlphaFoldDB" id="A0AAV4Y487"/>
<reference evidence="10 11" key="1">
    <citation type="submission" date="2021-06" db="EMBL/GenBank/DDBJ databases">
        <title>Caerostris extrusa draft genome.</title>
        <authorList>
            <person name="Kono N."/>
            <person name="Arakawa K."/>
        </authorList>
    </citation>
    <scope>NUCLEOTIDE SEQUENCE [LARGE SCALE GENOMIC DNA]</scope>
</reference>
<accession>A0AAV4Y487</accession>
<feature type="binding site" evidence="8">
    <location>
        <position position="169"/>
    </location>
    <ligand>
        <name>glyoxylate</name>
        <dbReference type="ChEBI" id="CHEBI:36655"/>
    </ligand>
</feature>
<dbReference type="FunFam" id="3.20.20.70:FF:000056">
    <property type="entry name" value="hydroxyacid oxidase 2"/>
    <property type="match status" value="1"/>
</dbReference>
<feature type="binding site" evidence="8">
    <location>
        <position position="275"/>
    </location>
    <ligand>
        <name>glyoxylate</name>
        <dbReference type="ChEBI" id="CHEBI:36655"/>
    </ligand>
</feature>
<feature type="binding site" evidence="8">
    <location>
        <begin position="326"/>
        <end position="327"/>
    </location>
    <ligand>
        <name>FMN</name>
        <dbReference type="ChEBI" id="CHEBI:58210"/>
    </ligand>
</feature>
<organism evidence="10 11">
    <name type="scientific">Caerostris extrusa</name>
    <name type="common">Bark spider</name>
    <name type="synonym">Caerostris bankana</name>
    <dbReference type="NCBI Taxonomy" id="172846"/>
    <lineage>
        <taxon>Eukaryota</taxon>
        <taxon>Metazoa</taxon>
        <taxon>Ecdysozoa</taxon>
        <taxon>Arthropoda</taxon>
        <taxon>Chelicerata</taxon>
        <taxon>Arachnida</taxon>
        <taxon>Araneae</taxon>
        <taxon>Araneomorphae</taxon>
        <taxon>Entelegynae</taxon>
        <taxon>Araneoidea</taxon>
        <taxon>Araneidae</taxon>
        <taxon>Caerostris</taxon>
    </lineage>
</organism>
<dbReference type="PROSITE" id="PS51349">
    <property type="entry name" value="FMN_HYDROXY_ACID_DH_2"/>
    <property type="match status" value="1"/>
</dbReference>
<name>A0AAV4Y487_CAEEX</name>
<feature type="binding site" evidence="8">
    <location>
        <position position="160"/>
    </location>
    <ligand>
        <name>FMN</name>
        <dbReference type="ChEBI" id="CHEBI:58210"/>
    </ligand>
</feature>
<comment type="catalytic activity">
    <reaction evidence="6">
        <text>2-hydroxyoctanoate + O2 = 2-oxooctanoate + H2O2</text>
        <dbReference type="Rhea" id="RHEA:67940"/>
        <dbReference type="ChEBI" id="CHEBI:15379"/>
        <dbReference type="ChEBI" id="CHEBI:16240"/>
        <dbReference type="ChEBI" id="CHEBI:133514"/>
        <dbReference type="ChEBI" id="CHEBI:176689"/>
    </reaction>
    <physiologicalReaction direction="left-to-right" evidence="6">
        <dbReference type="Rhea" id="RHEA:67941"/>
    </physiologicalReaction>
</comment>
<evidence type="ECO:0000256" key="2">
    <source>
        <dbReference type="ARBA" id="ARBA00013087"/>
    </source>
</evidence>
<comment type="similarity">
    <text evidence="4">Belongs to the FMN-dependent alpha-hydroxy acid dehydrogenase family.</text>
</comment>
<feature type="binding site" evidence="8">
    <location>
        <position position="132"/>
    </location>
    <ligand>
        <name>glyoxylate</name>
        <dbReference type="ChEBI" id="CHEBI:36655"/>
    </ligand>
</feature>
<evidence type="ECO:0000313" key="10">
    <source>
        <dbReference type="EMBL" id="GIZ00967.1"/>
    </source>
</evidence>
<evidence type="ECO:0000256" key="1">
    <source>
        <dbReference type="ARBA" id="ARBA00001917"/>
    </source>
</evidence>
<dbReference type="CDD" id="cd02809">
    <property type="entry name" value="alpha_hydroxyacid_oxid_FMN"/>
    <property type="match status" value="1"/>
</dbReference>
<keyword evidence="8" id="KW-0288">FMN</keyword>
<protein>
    <recommendedName>
        <fullName evidence="2">(S)-2-hydroxy-acid oxidase</fullName>
        <ecNumber evidence="2">1.1.3.15</ecNumber>
    </recommendedName>
</protein>
<dbReference type="PANTHER" id="PTHR10578">
    <property type="entry name" value="S -2-HYDROXY-ACID OXIDASE-RELATED"/>
    <property type="match status" value="1"/>
</dbReference>
<feature type="binding site" evidence="8">
    <location>
        <position position="272"/>
    </location>
    <ligand>
        <name>glyoxylate</name>
        <dbReference type="ChEBI" id="CHEBI:36655"/>
    </ligand>
</feature>
<dbReference type="InterPro" id="IPR000262">
    <property type="entry name" value="FMN-dep_DH"/>
</dbReference>
<evidence type="ECO:0000259" key="9">
    <source>
        <dbReference type="PROSITE" id="PS51349"/>
    </source>
</evidence>
<dbReference type="GO" id="GO:0005782">
    <property type="term" value="C:peroxisomal matrix"/>
    <property type="evidence" value="ECO:0007669"/>
    <property type="project" value="TreeGrafter"/>
</dbReference>
<feature type="binding site" evidence="8">
    <location>
        <begin position="81"/>
        <end position="83"/>
    </location>
    <ligand>
        <name>FMN</name>
        <dbReference type="ChEBI" id="CHEBI:58210"/>
    </ligand>
</feature>
<dbReference type="GO" id="GO:0010181">
    <property type="term" value="F:FMN binding"/>
    <property type="evidence" value="ECO:0007669"/>
    <property type="project" value="InterPro"/>
</dbReference>
<dbReference type="Proteomes" id="UP001054945">
    <property type="component" value="Unassembled WGS sequence"/>
</dbReference>
<feature type="binding site" evidence="8">
    <location>
        <position position="270"/>
    </location>
    <ligand>
        <name>FMN</name>
        <dbReference type="ChEBI" id="CHEBI:58210"/>
    </ligand>
</feature>